<dbReference type="InterPro" id="IPR009582">
    <property type="entry name" value="Spc2/SPCS2"/>
</dbReference>
<dbReference type="Proteomes" id="UP001166286">
    <property type="component" value="Unassembled WGS sequence"/>
</dbReference>
<keyword evidence="5" id="KW-0256">Endoplasmic reticulum</keyword>
<organism evidence="11 12">
    <name type="scientific">Cladonia borealis</name>
    <dbReference type="NCBI Taxonomy" id="184061"/>
    <lineage>
        <taxon>Eukaryota</taxon>
        <taxon>Fungi</taxon>
        <taxon>Dikarya</taxon>
        <taxon>Ascomycota</taxon>
        <taxon>Pezizomycotina</taxon>
        <taxon>Lecanoromycetes</taxon>
        <taxon>OSLEUM clade</taxon>
        <taxon>Lecanoromycetidae</taxon>
        <taxon>Lecanorales</taxon>
        <taxon>Lecanorineae</taxon>
        <taxon>Cladoniaceae</taxon>
        <taxon>Cladonia</taxon>
    </lineage>
</organism>
<protein>
    <recommendedName>
        <fullName evidence="3">Signal peptidase complex subunit 2</fullName>
    </recommendedName>
</protein>
<dbReference type="GO" id="GO:0006465">
    <property type="term" value="P:signal peptide processing"/>
    <property type="evidence" value="ECO:0007669"/>
    <property type="project" value="InterPro"/>
</dbReference>
<sequence length="228" mass="25073">MSSQKIAVYSLSDLKNTTDDALPNYLTSLKFAQSHLLTDVRLALGYTAVIIAGATFYADWKLGWDATKYWTFWAVLVYFMLNGVLTVWIWGVEKGTVFRGEINHASAGRNTLSISSSVTKHIPIYNITVTSTDPTGRETKTQLSSPFTRWFDADGFFIAKPFQQWLAAEIPLIGQVDRKNAPGGEGMVGGREEAMAVVVEGRLETPRKGGAGEMMPPGSTRSRKGRKG</sequence>
<evidence type="ECO:0000256" key="8">
    <source>
        <dbReference type="ARBA" id="ARBA00045608"/>
    </source>
</evidence>
<evidence type="ECO:0000313" key="12">
    <source>
        <dbReference type="Proteomes" id="UP001166286"/>
    </source>
</evidence>
<comment type="subcellular location">
    <subcellularLocation>
        <location evidence="1">Endoplasmic reticulum membrane</location>
        <topology evidence="1">Multi-pass membrane protein</topology>
    </subcellularLocation>
</comment>
<dbReference type="EMBL" id="JAFEKC020000014">
    <property type="protein sequence ID" value="KAK0510816.1"/>
    <property type="molecule type" value="Genomic_DNA"/>
</dbReference>
<feature type="region of interest" description="Disordered" evidence="9">
    <location>
        <begin position="203"/>
        <end position="228"/>
    </location>
</feature>
<comment type="caution">
    <text evidence="11">The sequence shown here is derived from an EMBL/GenBank/DDBJ whole genome shotgun (WGS) entry which is preliminary data.</text>
</comment>
<evidence type="ECO:0000256" key="2">
    <source>
        <dbReference type="ARBA" id="ARBA00007324"/>
    </source>
</evidence>
<dbReference type="PANTHER" id="PTHR13085:SF0">
    <property type="entry name" value="SIGNAL PEPTIDASE COMPLEX SUBUNIT 2"/>
    <property type="match status" value="1"/>
</dbReference>
<evidence type="ECO:0000256" key="9">
    <source>
        <dbReference type="SAM" id="MobiDB-lite"/>
    </source>
</evidence>
<proteinExistence type="inferred from homology"/>
<feature type="transmembrane region" description="Helical" evidence="10">
    <location>
        <begin position="70"/>
        <end position="90"/>
    </location>
</feature>
<keyword evidence="6 10" id="KW-1133">Transmembrane helix</keyword>
<accession>A0AA39QZS8</accession>
<dbReference type="GO" id="GO:0045047">
    <property type="term" value="P:protein targeting to ER"/>
    <property type="evidence" value="ECO:0007669"/>
    <property type="project" value="TreeGrafter"/>
</dbReference>
<evidence type="ECO:0000256" key="4">
    <source>
        <dbReference type="ARBA" id="ARBA00022692"/>
    </source>
</evidence>
<keyword evidence="7 10" id="KW-0472">Membrane</keyword>
<comment type="similarity">
    <text evidence="2">Belongs to the SPCS2 family.</text>
</comment>
<dbReference type="Pfam" id="PF06703">
    <property type="entry name" value="SPC25"/>
    <property type="match status" value="1"/>
</dbReference>
<evidence type="ECO:0000256" key="3">
    <source>
        <dbReference type="ARBA" id="ARBA00017057"/>
    </source>
</evidence>
<comment type="function">
    <text evidence="8">Component of the signal peptidase complex (SPC) which catalyzes the cleavage of N-terminal signal sequences from nascent proteins as they are translocated into the lumen of the endoplasmic reticulum. Enhances the enzymatic activity of SPC and facilitates the interactions between different components of the translocation site.</text>
</comment>
<dbReference type="AlphaFoldDB" id="A0AA39QZS8"/>
<name>A0AA39QZS8_9LECA</name>
<evidence type="ECO:0000256" key="7">
    <source>
        <dbReference type="ARBA" id="ARBA00023136"/>
    </source>
</evidence>
<reference evidence="11" key="1">
    <citation type="submission" date="2023-03" db="EMBL/GenBank/DDBJ databases">
        <title>Complete genome of Cladonia borealis.</title>
        <authorList>
            <person name="Park H."/>
        </authorList>
    </citation>
    <scope>NUCLEOTIDE SEQUENCE</scope>
    <source>
        <strain evidence="11">ANT050790</strain>
    </source>
</reference>
<feature type="transmembrane region" description="Helical" evidence="10">
    <location>
        <begin position="40"/>
        <end position="58"/>
    </location>
</feature>
<evidence type="ECO:0000313" key="11">
    <source>
        <dbReference type="EMBL" id="KAK0510816.1"/>
    </source>
</evidence>
<dbReference type="GO" id="GO:0005787">
    <property type="term" value="C:signal peptidase complex"/>
    <property type="evidence" value="ECO:0007669"/>
    <property type="project" value="InterPro"/>
</dbReference>
<keyword evidence="4 10" id="KW-0812">Transmembrane</keyword>
<keyword evidence="12" id="KW-1185">Reference proteome</keyword>
<evidence type="ECO:0000256" key="1">
    <source>
        <dbReference type="ARBA" id="ARBA00004477"/>
    </source>
</evidence>
<evidence type="ECO:0000256" key="5">
    <source>
        <dbReference type="ARBA" id="ARBA00022824"/>
    </source>
</evidence>
<dbReference type="PANTHER" id="PTHR13085">
    <property type="entry name" value="MICROSOMAL SIGNAL PEPTIDASE 25 KDA SUBUNIT"/>
    <property type="match status" value="1"/>
</dbReference>
<gene>
    <name evidence="11" type="ORF">JMJ35_006368</name>
</gene>
<evidence type="ECO:0000256" key="6">
    <source>
        <dbReference type="ARBA" id="ARBA00022989"/>
    </source>
</evidence>
<evidence type="ECO:0000256" key="10">
    <source>
        <dbReference type="SAM" id="Phobius"/>
    </source>
</evidence>